<dbReference type="CDD" id="cd16913">
    <property type="entry name" value="YkuD_like"/>
    <property type="match status" value="1"/>
</dbReference>
<dbReference type="InterPro" id="IPR036365">
    <property type="entry name" value="PGBD-like_sf"/>
</dbReference>
<comment type="pathway">
    <text evidence="1 7">Cell wall biogenesis; peptidoglycan biosynthesis.</text>
</comment>
<keyword evidence="8" id="KW-0732">Signal</keyword>
<dbReference type="RefSeq" id="WP_305963960.1">
    <property type="nucleotide sequence ID" value="NZ_JAVAMQ010000012.1"/>
</dbReference>
<evidence type="ECO:0000256" key="8">
    <source>
        <dbReference type="SAM" id="SignalP"/>
    </source>
</evidence>
<proteinExistence type="inferred from homology"/>
<dbReference type="InterPro" id="IPR038063">
    <property type="entry name" value="Transpep_catalytic_dom"/>
</dbReference>
<dbReference type="PANTHER" id="PTHR41533">
    <property type="entry name" value="L,D-TRANSPEPTIDASE HI_1667-RELATED"/>
    <property type="match status" value="1"/>
</dbReference>
<dbReference type="InterPro" id="IPR036366">
    <property type="entry name" value="PGBDSf"/>
</dbReference>
<evidence type="ECO:0000256" key="4">
    <source>
        <dbReference type="ARBA" id="ARBA00022960"/>
    </source>
</evidence>
<evidence type="ECO:0000259" key="9">
    <source>
        <dbReference type="PROSITE" id="PS52029"/>
    </source>
</evidence>
<keyword evidence="11" id="KW-1185">Reference proteome</keyword>
<evidence type="ECO:0000256" key="6">
    <source>
        <dbReference type="ARBA" id="ARBA00023316"/>
    </source>
</evidence>
<comment type="similarity">
    <text evidence="2">Belongs to the YkuD family.</text>
</comment>
<evidence type="ECO:0000313" key="11">
    <source>
        <dbReference type="Proteomes" id="UP001224997"/>
    </source>
</evidence>
<dbReference type="Pfam" id="PF20142">
    <property type="entry name" value="Scaffold"/>
    <property type="match status" value="1"/>
</dbReference>
<evidence type="ECO:0000256" key="7">
    <source>
        <dbReference type="PROSITE-ProRule" id="PRU01373"/>
    </source>
</evidence>
<evidence type="ECO:0000256" key="2">
    <source>
        <dbReference type="ARBA" id="ARBA00005992"/>
    </source>
</evidence>
<dbReference type="EMBL" id="JAVAMQ010000012">
    <property type="protein sequence ID" value="MDP5308115.1"/>
    <property type="molecule type" value="Genomic_DNA"/>
</dbReference>
<dbReference type="Proteomes" id="UP001224997">
    <property type="component" value="Unassembled WGS sequence"/>
</dbReference>
<feature type="chain" id="PRO_5045211878" evidence="8">
    <location>
        <begin position="22"/>
        <end position="544"/>
    </location>
</feature>
<dbReference type="InterPro" id="IPR005490">
    <property type="entry name" value="LD_TPept_cat_dom"/>
</dbReference>
<dbReference type="Gene3D" id="2.40.440.10">
    <property type="entry name" value="L,D-transpeptidase catalytic domain-like"/>
    <property type="match status" value="1"/>
</dbReference>
<protein>
    <submittedName>
        <fullName evidence="10">L,D-transpeptidase family protein</fullName>
    </submittedName>
</protein>
<keyword evidence="5 7" id="KW-0573">Peptidoglycan synthesis</keyword>
<keyword evidence="3" id="KW-0808">Transferase</keyword>
<comment type="caution">
    <text evidence="10">The sequence shown here is derived from an EMBL/GenBank/DDBJ whole genome shotgun (WGS) entry which is preliminary data.</text>
</comment>
<dbReference type="SUPFAM" id="SSF141523">
    <property type="entry name" value="L,D-transpeptidase catalytic domain-like"/>
    <property type="match status" value="1"/>
</dbReference>
<name>A0ABT9JEP6_9RHOB</name>
<dbReference type="PROSITE" id="PS52029">
    <property type="entry name" value="LD_TPASE"/>
    <property type="match status" value="1"/>
</dbReference>
<dbReference type="Gene3D" id="1.10.101.10">
    <property type="entry name" value="PGBD-like superfamily/PGBD"/>
    <property type="match status" value="1"/>
</dbReference>
<feature type="signal peptide" evidence="8">
    <location>
        <begin position="1"/>
        <end position="21"/>
    </location>
</feature>
<organism evidence="10 11">
    <name type="scientific">Paracoccus spongiarum</name>
    <dbReference type="NCBI Taxonomy" id="3064387"/>
    <lineage>
        <taxon>Bacteria</taxon>
        <taxon>Pseudomonadati</taxon>
        <taxon>Pseudomonadota</taxon>
        <taxon>Alphaproteobacteria</taxon>
        <taxon>Rhodobacterales</taxon>
        <taxon>Paracoccaceae</taxon>
        <taxon>Paracoccus</taxon>
    </lineage>
</organism>
<dbReference type="Pfam" id="PF01471">
    <property type="entry name" value="PG_binding_1"/>
    <property type="match status" value="1"/>
</dbReference>
<dbReference type="InterPro" id="IPR052905">
    <property type="entry name" value="LD-transpeptidase_YkuD-like"/>
</dbReference>
<keyword evidence="4 7" id="KW-0133">Cell shape</keyword>
<dbReference type="InterPro" id="IPR002477">
    <property type="entry name" value="Peptidoglycan-bd-like"/>
</dbReference>
<feature type="active site" description="Proton donor/acceptor" evidence="7">
    <location>
        <position position="436"/>
    </location>
</feature>
<evidence type="ECO:0000256" key="3">
    <source>
        <dbReference type="ARBA" id="ARBA00022679"/>
    </source>
</evidence>
<keyword evidence="6 7" id="KW-0961">Cell wall biogenesis/degradation</keyword>
<reference evidence="10 11" key="1">
    <citation type="submission" date="2023-08" db="EMBL/GenBank/DDBJ databases">
        <authorList>
            <person name="Park J.-S."/>
        </authorList>
    </citation>
    <scope>NUCLEOTIDE SEQUENCE [LARGE SCALE GENOMIC DNA]</scope>
    <source>
        <strain evidence="10 11">2205BS29-5</strain>
    </source>
</reference>
<gene>
    <name evidence="10" type="ORF">Q5Y72_13560</name>
</gene>
<evidence type="ECO:0000313" key="10">
    <source>
        <dbReference type="EMBL" id="MDP5308115.1"/>
    </source>
</evidence>
<feature type="domain" description="L,D-TPase catalytic" evidence="9">
    <location>
        <begin position="304"/>
        <end position="480"/>
    </location>
</feature>
<dbReference type="InterPro" id="IPR045380">
    <property type="entry name" value="LD_TPept_scaffold_dom"/>
</dbReference>
<evidence type="ECO:0000256" key="5">
    <source>
        <dbReference type="ARBA" id="ARBA00022984"/>
    </source>
</evidence>
<dbReference type="Pfam" id="PF03734">
    <property type="entry name" value="YkuD"/>
    <property type="match status" value="1"/>
</dbReference>
<dbReference type="PANTHER" id="PTHR41533:SF2">
    <property type="entry name" value="BLR7131 PROTEIN"/>
    <property type="match status" value="1"/>
</dbReference>
<evidence type="ECO:0000256" key="1">
    <source>
        <dbReference type="ARBA" id="ARBA00004752"/>
    </source>
</evidence>
<sequence length="544" mass="59150">MRRISLFALFALGLASVIPLSATGQTFGPAGRAAGAALAPQLHFSAAEMLLAEAVADSPDLAAFYGGNGLRPVFQGPQAEPLRAALRGIGAEAPRHAIPAARYQPDELARAGQGLEAELLHARVLLRYLRDMTGGMIRPQDVAPQIHRQVQRPPAADLIRGFLDAADPAAYLAGMAPRHPAYLALQKALSGDAGLTVPAHLPRAPEALWRVGMAGAGVVPLRQRLAAIGFDAPAADPGDYDAALSEAVARYQAAAGLPADGVAGPQTIRRLNGDEAGRDDRRSRMIAVALERMRWMGGEDLQARHIWVNIPEFRARIFDGGQQVFDTRVVVGKTAGDLQTPEFSDQMEHLVVNPRWNVPRSITVKEYLPLLKANRNAVSHLDIIDSRGRVVPRASIDFSRYTAASFPYRMQQKPSDDNALGLVKFIFPNPWNIYLHDTPTKHLFGNRVRAYSHGCVRVGDPFDLAAEILSQQSDDPRAMFQRALSGGRETWLALTPKLPVHLVYFTAFPDETGQIRFHDDIYGRDAALWRQLAAVGLELGGGKD</sequence>
<dbReference type="SUPFAM" id="SSF47090">
    <property type="entry name" value="PGBD-like"/>
    <property type="match status" value="1"/>
</dbReference>
<feature type="active site" description="Nucleophile" evidence="7">
    <location>
        <position position="455"/>
    </location>
</feature>
<accession>A0ABT9JEP6</accession>